<dbReference type="EMBL" id="AMYB01000006">
    <property type="protein sequence ID" value="OAD01105.1"/>
    <property type="molecule type" value="Genomic_DNA"/>
</dbReference>
<feature type="region of interest" description="Disordered" evidence="1">
    <location>
        <begin position="174"/>
        <end position="256"/>
    </location>
</feature>
<dbReference type="GO" id="GO:0043130">
    <property type="term" value="F:ubiquitin binding"/>
    <property type="evidence" value="ECO:0007669"/>
    <property type="project" value="InterPro"/>
</dbReference>
<reference evidence="4 5" key="1">
    <citation type="submission" date="2015-06" db="EMBL/GenBank/DDBJ databases">
        <title>Expansion of signal transduction pathways in fungi by whole-genome duplication.</title>
        <authorList>
            <consortium name="DOE Joint Genome Institute"/>
            <person name="Corrochano L.M."/>
            <person name="Kuo A."/>
            <person name="Marcet-Houben M."/>
            <person name="Polaino S."/>
            <person name="Salamov A."/>
            <person name="Villalobos J.M."/>
            <person name="Alvarez M.I."/>
            <person name="Avalos J."/>
            <person name="Benito E.P."/>
            <person name="Benoit I."/>
            <person name="Burger G."/>
            <person name="Camino L.P."/>
            <person name="Canovas D."/>
            <person name="Cerda-Olmedo E."/>
            <person name="Cheng J.-F."/>
            <person name="Dominguez A."/>
            <person name="Elias M."/>
            <person name="Eslava A.P."/>
            <person name="Glaser F."/>
            <person name="Grimwood J."/>
            <person name="Gutierrez G."/>
            <person name="Heitman J."/>
            <person name="Henrissat B."/>
            <person name="Iturriaga E.A."/>
            <person name="Lang B.F."/>
            <person name="Lavin J.L."/>
            <person name="Lee S."/>
            <person name="Li W."/>
            <person name="Lindquist E."/>
            <person name="Lopez-Garcia S."/>
            <person name="Luque E.M."/>
            <person name="Marcos A.T."/>
            <person name="Martin J."/>
            <person name="Mccluskey K."/>
            <person name="Medina H.R."/>
            <person name="Miralles-Duran A."/>
            <person name="Miyazaki A."/>
            <person name="Munoz-Torres E."/>
            <person name="Oguiza J.A."/>
            <person name="Ohm R."/>
            <person name="Olmedo M."/>
            <person name="Orejas M."/>
            <person name="Ortiz-Castellanos L."/>
            <person name="Pisabarro A.G."/>
            <person name="Rodriguez-Romero J."/>
            <person name="Ruiz-Herrera J."/>
            <person name="Ruiz-Vazquez R."/>
            <person name="Sanz C."/>
            <person name="Schackwitz W."/>
            <person name="Schmutz J."/>
            <person name="Shahriari M."/>
            <person name="Shelest E."/>
            <person name="Silva-Franco F."/>
            <person name="Soanes D."/>
            <person name="Syed K."/>
            <person name="Tagua V.G."/>
            <person name="Talbot N.J."/>
            <person name="Thon M."/>
            <person name="De Vries R.P."/>
            <person name="Wiebenga A."/>
            <person name="Yadav J.S."/>
            <person name="Braun E.L."/>
            <person name="Baker S."/>
            <person name="Garre V."/>
            <person name="Horwitz B."/>
            <person name="Torres-Martinez S."/>
            <person name="Idnurm A."/>
            <person name="Herrera-Estrella A."/>
            <person name="Gabaldon T."/>
            <person name="Grigoriev I.V."/>
        </authorList>
    </citation>
    <scope>NUCLEOTIDE SEQUENCE [LARGE SCALE GENOMIC DNA]</scope>
    <source>
        <strain evidence="4 5">CBS 277.49</strain>
    </source>
</reference>
<keyword evidence="5" id="KW-1185">Reference proteome</keyword>
<dbReference type="OrthoDB" id="3824970at2759"/>
<evidence type="ECO:0000259" key="3">
    <source>
        <dbReference type="PROSITE" id="PS51140"/>
    </source>
</evidence>
<dbReference type="AlphaFoldDB" id="A0A168JF58"/>
<organism evidence="4 5">
    <name type="scientific">Mucor lusitanicus CBS 277.49</name>
    <dbReference type="NCBI Taxonomy" id="747725"/>
    <lineage>
        <taxon>Eukaryota</taxon>
        <taxon>Fungi</taxon>
        <taxon>Fungi incertae sedis</taxon>
        <taxon>Mucoromycota</taxon>
        <taxon>Mucoromycotina</taxon>
        <taxon>Mucoromycetes</taxon>
        <taxon>Mucorales</taxon>
        <taxon>Mucorineae</taxon>
        <taxon>Mucoraceae</taxon>
        <taxon>Mucor</taxon>
    </lineage>
</organism>
<feature type="compositionally biased region" description="Basic and acidic residues" evidence="1">
    <location>
        <begin position="215"/>
        <end position="225"/>
    </location>
</feature>
<dbReference type="Proteomes" id="UP000077051">
    <property type="component" value="Unassembled WGS sequence"/>
</dbReference>
<dbReference type="VEuPathDB" id="FungiDB:MUCCIDRAFT_156713"/>
<keyword evidence="2" id="KW-0732">Signal</keyword>
<proteinExistence type="predicted"/>
<dbReference type="PROSITE" id="PS51140">
    <property type="entry name" value="CUE"/>
    <property type="match status" value="1"/>
</dbReference>
<dbReference type="CDD" id="cd14424">
    <property type="entry name" value="CUE_Cue1p_like"/>
    <property type="match status" value="1"/>
</dbReference>
<feature type="signal peptide" evidence="2">
    <location>
        <begin position="1"/>
        <end position="23"/>
    </location>
</feature>
<feature type="region of interest" description="Disordered" evidence="1">
    <location>
        <begin position="85"/>
        <end position="155"/>
    </location>
</feature>
<dbReference type="Gene3D" id="1.10.8.10">
    <property type="entry name" value="DNA helicase RuvA subunit, C-terminal domain"/>
    <property type="match status" value="1"/>
</dbReference>
<gene>
    <name evidence="4" type="ORF">MUCCIDRAFT_156713</name>
</gene>
<dbReference type="STRING" id="747725.A0A168JF58"/>
<dbReference type="Pfam" id="PF02845">
    <property type="entry name" value="CUE"/>
    <property type="match status" value="1"/>
</dbReference>
<protein>
    <recommendedName>
        <fullName evidence="3">CUE domain-containing protein</fullName>
    </recommendedName>
</protein>
<feature type="domain" description="CUE" evidence="3">
    <location>
        <begin position="49"/>
        <end position="91"/>
    </location>
</feature>
<feature type="compositionally biased region" description="Low complexity" evidence="1">
    <location>
        <begin position="104"/>
        <end position="127"/>
    </location>
</feature>
<comment type="caution">
    <text evidence="4">The sequence shown here is derived from an EMBL/GenBank/DDBJ whole genome shotgun (WGS) entry which is preliminary data.</text>
</comment>
<name>A0A168JF58_MUCCL</name>
<feature type="compositionally biased region" description="Basic and acidic residues" evidence="1">
    <location>
        <begin position="143"/>
        <end position="155"/>
    </location>
</feature>
<evidence type="ECO:0000313" key="5">
    <source>
        <dbReference type="Proteomes" id="UP000077051"/>
    </source>
</evidence>
<feature type="chain" id="PRO_5007898164" description="CUE domain-containing protein" evidence="2">
    <location>
        <begin position="24"/>
        <end position="256"/>
    </location>
</feature>
<evidence type="ECO:0000256" key="1">
    <source>
        <dbReference type="SAM" id="MobiDB-lite"/>
    </source>
</evidence>
<sequence>MNDSVSILVAVFLILIALRWMLGGNNQNNQQQQGQRRTTTGARRTQHRVTPQMIEMVRAMFPDIPTAAILADLQRTGSVETTVDNALRDGGLPLPSPMPSQQGSPNSNATNNSSSASSSRKSPSHPNLVQRYKIDVQQDTDQEPPKVWEASPDKRQEMLRKRKEFMVLQARKKLMEQQQKKKQESTMEHQGSSSSSAASNHSMPVASTEAASNQVEKEDEQKTFEDMSVDELNTLSPEQRRDQMLQALQRRTSGSS</sequence>
<feature type="compositionally biased region" description="Low complexity" evidence="1">
    <location>
        <begin position="25"/>
        <end position="43"/>
    </location>
</feature>
<feature type="compositionally biased region" description="Basic and acidic residues" evidence="1">
    <location>
        <begin position="174"/>
        <end position="187"/>
    </location>
</feature>
<dbReference type="InterPro" id="IPR003892">
    <property type="entry name" value="CUE"/>
</dbReference>
<evidence type="ECO:0000313" key="4">
    <source>
        <dbReference type="EMBL" id="OAD01105.1"/>
    </source>
</evidence>
<accession>A0A168JF58</accession>
<dbReference type="SMART" id="SM00546">
    <property type="entry name" value="CUE"/>
    <property type="match status" value="1"/>
</dbReference>
<evidence type="ECO:0000256" key="2">
    <source>
        <dbReference type="SAM" id="SignalP"/>
    </source>
</evidence>
<feature type="region of interest" description="Disordered" evidence="1">
    <location>
        <begin position="25"/>
        <end position="49"/>
    </location>
</feature>